<reference evidence="2 3" key="1">
    <citation type="submission" date="2020-06" db="EMBL/GenBank/DDBJ databases">
        <authorList>
            <person name="Li R."/>
            <person name="Bekaert M."/>
        </authorList>
    </citation>
    <scope>NUCLEOTIDE SEQUENCE [LARGE SCALE GENOMIC DNA]</scope>
    <source>
        <strain evidence="3">wild</strain>
    </source>
</reference>
<proteinExistence type="predicted"/>
<feature type="compositionally biased region" description="Basic and acidic residues" evidence="1">
    <location>
        <begin position="364"/>
        <end position="376"/>
    </location>
</feature>
<dbReference type="Proteomes" id="UP000507470">
    <property type="component" value="Unassembled WGS sequence"/>
</dbReference>
<evidence type="ECO:0000313" key="2">
    <source>
        <dbReference type="EMBL" id="CAC5410201.1"/>
    </source>
</evidence>
<feature type="compositionally biased region" description="Polar residues" evidence="1">
    <location>
        <begin position="217"/>
        <end position="226"/>
    </location>
</feature>
<gene>
    <name evidence="2" type="ORF">MCOR_43404</name>
</gene>
<protein>
    <submittedName>
        <fullName evidence="2">Uncharacterized protein</fullName>
    </submittedName>
</protein>
<keyword evidence="3" id="KW-1185">Reference proteome</keyword>
<sequence>MSSDHENGQDGFITHQPSWQSNKFKDYKMKWDKLYKIVNSAEGLLTFSLEENTTEENEVDDNKHVEEQVEEHVDYNTHVEEQVDENKHVEEQVEEHVNYNTHIEEQVDNKHVEEQVDDNKHVEEQVDEKVIDNNPEDNGHDGEKEKAEYLHLRHKLDMKSQLMTHNEHNGILERTRPSKRFRVMSETPNATVTTAEQKARETPQRPVQQDVDEEGPSVSNDNDNGNDLTIQSLWEKISNMADVNKRQMKSHTEQNVVELKEVSEFTVNWYEENWTEEGDKFISIDLAFTKITLLLYKITFYITCVIQAQRHSKNICATRYFPVLKQLARSIYEYNKITTGTCFDKQLIEDSSDSENDDGFNKNATHEQDKTSNKSY</sequence>
<feature type="compositionally biased region" description="Polar residues" evidence="1">
    <location>
        <begin position="186"/>
        <end position="196"/>
    </location>
</feature>
<name>A0A6J8DRS9_MYTCO</name>
<dbReference type="AlphaFoldDB" id="A0A6J8DRS9"/>
<evidence type="ECO:0000313" key="3">
    <source>
        <dbReference type="Proteomes" id="UP000507470"/>
    </source>
</evidence>
<feature type="region of interest" description="Disordered" evidence="1">
    <location>
        <begin position="186"/>
        <end position="226"/>
    </location>
</feature>
<feature type="region of interest" description="Disordered" evidence="1">
    <location>
        <begin position="350"/>
        <end position="376"/>
    </location>
</feature>
<dbReference type="EMBL" id="CACVKT020007742">
    <property type="protein sequence ID" value="CAC5410201.1"/>
    <property type="molecule type" value="Genomic_DNA"/>
</dbReference>
<organism evidence="2 3">
    <name type="scientific">Mytilus coruscus</name>
    <name type="common">Sea mussel</name>
    <dbReference type="NCBI Taxonomy" id="42192"/>
    <lineage>
        <taxon>Eukaryota</taxon>
        <taxon>Metazoa</taxon>
        <taxon>Spiralia</taxon>
        <taxon>Lophotrochozoa</taxon>
        <taxon>Mollusca</taxon>
        <taxon>Bivalvia</taxon>
        <taxon>Autobranchia</taxon>
        <taxon>Pteriomorphia</taxon>
        <taxon>Mytilida</taxon>
        <taxon>Mytiloidea</taxon>
        <taxon>Mytilidae</taxon>
        <taxon>Mytilinae</taxon>
        <taxon>Mytilus</taxon>
    </lineage>
</organism>
<accession>A0A6J8DRS9</accession>
<evidence type="ECO:0000256" key="1">
    <source>
        <dbReference type="SAM" id="MobiDB-lite"/>
    </source>
</evidence>